<protein>
    <submittedName>
        <fullName evidence="2">Uncharacterized protein</fullName>
    </submittedName>
</protein>
<evidence type="ECO:0000256" key="1">
    <source>
        <dbReference type="SAM" id="MobiDB-lite"/>
    </source>
</evidence>
<feature type="compositionally biased region" description="Polar residues" evidence="1">
    <location>
        <begin position="18"/>
        <end position="38"/>
    </location>
</feature>
<gene>
    <name evidence="2" type="ORF">E0L32_004357</name>
</gene>
<proteinExistence type="predicted"/>
<feature type="compositionally biased region" description="Gly residues" evidence="1">
    <location>
        <begin position="402"/>
        <end position="411"/>
    </location>
</feature>
<evidence type="ECO:0000313" key="3">
    <source>
        <dbReference type="Proteomes" id="UP000319257"/>
    </source>
</evidence>
<feature type="region of interest" description="Disordered" evidence="1">
    <location>
        <begin position="1"/>
        <end position="38"/>
    </location>
</feature>
<dbReference type="Proteomes" id="UP000319257">
    <property type="component" value="Unassembled WGS sequence"/>
</dbReference>
<dbReference type="GeneID" id="41971804"/>
<name>A0A507BEF9_9PEZI</name>
<organism evidence="2 3">
    <name type="scientific">Thyridium curvatum</name>
    <dbReference type="NCBI Taxonomy" id="1093900"/>
    <lineage>
        <taxon>Eukaryota</taxon>
        <taxon>Fungi</taxon>
        <taxon>Dikarya</taxon>
        <taxon>Ascomycota</taxon>
        <taxon>Pezizomycotina</taxon>
        <taxon>Sordariomycetes</taxon>
        <taxon>Sordariomycetidae</taxon>
        <taxon>Thyridiales</taxon>
        <taxon>Thyridiaceae</taxon>
        <taxon>Thyridium</taxon>
    </lineage>
</organism>
<feature type="compositionally biased region" description="Polar residues" evidence="1">
    <location>
        <begin position="188"/>
        <end position="198"/>
    </location>
</feature>
<dbReference type="EMBL" id="SKBQ01000020">
    <property type="protein sequence ID" value="TPX15659.1"/>
    <property type="molecule type" value="Genomic_DNA"/>
</dbReference>
<feature type="region of interest" description="Disordered" evidence="1">
    <location>
        <begin position="364"/>
        <end position="423"/>
    </location>
</feature>
<reference evidence="2 3" key="1">
    <citation type="submission" date="2019-06" db="EMBL/GenBank/DDBJ databases">
        <title>Draft genome sequence of the filamentous fungus Phialemoniopsis curvata isolated from diesel fuel.</title>
        <authorList>
            <person name="Varaljay V.A."/>
            <person name="Lyon W.J."/>
            <person name="Crouch A.L."/>
            <person name="Drake C.E."/>
            <person name="Hollomon J.M."/>
            <person name="Nadeau L.J."/>
            <person name="Nunn H.S."/>
            <person name="Stevenson B.S."/>
            <person name="Bojanowski C.L."/>
            <person name="Crookes-Goodson W.J."/>
        </authorList>
    </citation>
    <scope>NUCLEOTIDE SEQUENCE [LARGE SCALE GENOMIC DNA]</scope>
    <source>
        <strain evidence="2 3">D216</strain>
    </source>
</reference>
<feature type="region of interest" description="Disordered" evidence="1">
    <location>
        <begin position="174"/>
        <end position="243"/>
    </location>
</feature>
<feature type="compositionally biased region" description="Low complexity" evidence="1">
    <location>
        <begin position="375"/>
        <end position="386"/>
    </location>
</feature>
<dbReference type="RefSeq" id="XP_030997370.1">
    <property type="nucleotide sequence ID" value="XM_031138759.1"/>
</dbReference>
<evidence type="ECO:0000313" key="2">
    <source>
        <dbReference type="EMBL" id="TPX15659.1"/>
    </source>
</evidence>
<sequence length="488" mass="51755">MDSSLSQGHGREDPYSQAPRSRANSGVSTTTTEGLFQSLQLVDSPRSIVFGSSRPQSSQSWAPSPSYISPHFSHTAAVLPTSVSQAPSPLPQPFPDDSLNAEWFDLESTSEGAPFLRLEAAEGYPQTASSSPALSSHSASMSAVAISNFDPMFGMGSRSSFPWPGMEGSSGLLGHDLSSYGAPDPSLSPASTSRSMTGSPPRGTLTPEQRELKRQRDLARRDSKAATRLRRAGSASYQSPPTTIAEMAHGAAAGTGSVSMYTTTAAPSQMSLLTEPVASHGGGGGGAMAPPPYMSSYSPPLGTAADHQAAAAAAMFQNPYQQTAYLSDYPTYPAVTTPPLPSHYGRTPSIPISQDPNLMYQHLASQAAPPPPPQSHSQQQQQQQQQQHHHHHQQHQQQMIASGGGAGGAGHDPGSSVRVVQSRPKPQCWEHGCNGRQFSTFSNLLRHQREKSGQAAKAVCPNCGAEFTRTTARNGHLQHDKCKQRRGS</sequence>
<dbReference type="OrthoDB" id="5366256at2759"/>
<feature type="compositionally biased region" description="Basic and acidic residues" evidence="1">
    <location>
        <begin position="208"/>
        <end position="225"/>
    </location>
</feature>
<comment type="caution">
    <text evidence="2">The sequence shown here is derived from an EMBL/GenBank/DDBJ whole genome shotgun (WGS) entry which is preliminary data.</text>
</comment>
<dbReference type="AlphaFoldDB" id="A0A507BEF9"/>
<accession>A0A507BEF9</accession>
<dbReference type="InParanoid" id="A0A507BEF9"/>
<keyword evidence="3" id="KW-1185">Reference proteome</keyword>
<dbReference type="Gene3D" id="3.30.160.60">
    <property type="entry name" value="Classic Zinc Finger"/>
    <property type="match status" value="1"/>
</dbReference>